<keyword evidence="6" id="KW-1185">Reference proteome</keyword>
<evidence type="ECO:0000256" key="1">
    <source>
        <dbReference type="ARBA" id="ARBA00021843"/>
    </source>
</evidence>
<dbReference type="GO" id="GO:0005737">
    <property type="term" value="C:cytoplasm"/>
    <property type="evidence" value="ECO:0007669"/>
    <property type="project" value="InterPro"/>
</dbReference>
<dbReference type="RefSeq" id="WP_113282270.1">
    <property type="nucleotide sequence ID" value="NZ_JABUMX010000007.1"/>
</dbReference>
<name>A0A849W1A7_9HYPH</name>
<evidence type="ECO:0000256" key="3">
    <source>
        <dbReference type="SAM" id="SignalP"/>
    </source>
</evidence>
<sequence>MAATKYRFHLDSPALCLMLFATLLLLAAMLPAVPALAAAAEFRETPCWFALPKDRDMRCGHLLVPENRSKADSATIELAVVIFEPDRVRHDPVVYLNGGPGQAARIETREEIDDWWSFIDNGDWLRGRRLVVVDQRGVGLSKPSLSCAEHYSPKVWGGIMSRPEEIVDFDGAQKNEVKACRDALQARHIDLSAYNTAENAADIHDLRSALNIDKWVVFGISYGTKLALQVLEDHPENLVAVVLDSTLPLDVDYVDQDAANFDGVLKKLEKDCAARQECGSDGTSLRTMITEIVQQLDAQPVLLRLKAAGEPSAFTRVSGNDFLEVLFNQFYDRDSIELLPQLIKDTANQNYGPLAEMIGLSGDDGDAFADGMHLSIVCNDGVSAAASFAAFPLLDRWAQNNFYSWACPLWPTATPKRAYKSLAQNRVPVLLLAGDYDPATPTSWAERVIRTTGHSQLVLFRGVGHDVLDTTECGGEVVADFLDNPNAKVSTPCIGDMTEPHFGPPDDKPSVLLTGSAQPAMLHR</sequence>
<reference evidence="5 6" key="1">
    <citation type="submission" date="2020-05" db="EMBL/GenBank/DDBJ databases">
        <authorList>
            <person name="Kim M.K."/>
        </authorList>
    </citation>
    <scope>NUCLEOTIDE SEQUENCE [LARGE SCALE GENOMIC DNA]</scope>
    <source>
        <strain evidence="5 6">BT25</strain>
    </source>
</reference>
<feature type="region of interest" description="Disordered" evidence="2">
    <location>
        <begin position="499"/>
        <end position="524"/>
    </location>
</feature>
<organism evidence="5 6">
    <name type="scientific">Phyllobacterium pellucidum</name>
    <dbReference type="NCBI Taxonomy" id="2740464"/>
    <lineage>
        <taxon>Bacteria</taxon>
        <taxon>Pseudomonadati</taxon>
        <taxon>Pseudomonadota</taxon>
        <taxon>Alphaproteobacteria</taxon>
        <taxon>Hyphomicrobiales</taxon>
        <taxon>Phyllobacteriaceae</taxon>
        <taxon>Phyllobacterium</taxon>
    </lineage>
</organism>
<dbReference type="Proteomes" id="UP000550508">
    <property type="component" value="Unassembled WGS sequence"/>
</dbReference>
<dbReference type="Gene3D" id="3.40.50.1820">
    <property type="entry name" value="alpha/beta hydrolase"/>
    <property type="match status" value="1"/>
</dbReference>
<dbReference type="GO" id="GO:0004177">
    <property type="term" value="F:aminopeptidase activity"/>
    <property type="evidence" value="ECO:0007669"/>
    <property type="project" value="UniProtKB-EC"/>
</dbReference>
<dbReference type="PANTHER" id="PTHR43722:SF1">
    <property type="entry name" value="PROLINE IMINOPEPTIDASE"/>
    <property type="match status" value="1"/>
</dbReference>
<feature type="chain" id="PRO_5032725155" description="Proline iminopeptidase" evidence="3">
    <location>
        <begin position="38"/>
        <end position="524"/>
    </location>
</feature>
<evidence type="ECO:0000259" key="4">
    <source>
        <dbReference type="Pfam" id="PF00561"/>
    </source>
</evidence>
<evidence type="ECO:0000256" key="2">
    <source>
        <dbReference type="SAM" id="MobiDB-lite"/>
    </source>
</evidence>
<evidence type="ECO:0000313" key="5">
    <source>
        <dbReference type="EMBL" id="NTS33793.1"/>
    </source>
</evidence>
<proteinExistence type="predicted"/>
<keyword evidence="3" id="KW-0732">Signal</keyword>
<evidence type="ECO:0000313" key="6">
    <source>
        <dbReference type="Proteomes" id="UP000550508"/>
    </source>
</evidence>
<dbReference type="InterPro" id="IPR029058">
    <property type="entry name" value="AB_hydrolase_fold"/>
</dbReference>
<feature type="signal peptide" evidence="3">
    <location>
        <begin position="1"/>
        <end position="37"/>
    </location>
</feature>
<dbReference type="InterPro" id="IPR005944">
    <property type="entry name" value="Pro_iminopeptidase"/>
</dbReference>
<dbReference type="PANTHER" id="PTHR43722">
    <property type="entry name" value="PROLINE IMINOPEPTIDASE"/>
    <property type="match status" value="1"/>
</dbReference>
<gene>
    <name evidence="5" type="ORF">HQ945_21270</name>
</gene>
<accession>A0A849W1A7</accession>
<dbReference type="SUPFAM" id="SSF53474">
    <property type="entry name" value="alpha/beta-Hydrolases"/>
    <property type="match status" value="1"/>
</dbReference>
<comment type="caution">
    <text evidence="5">The sequence shown here is derived from an EMBL/GenBank/DDBJ whole genome shotgun (WGS) entry which is preliminary data.</text>
</comment>
<keyword evidence="5" id="KW-0378">Hydrolase</keyword>
<dbReference type="GO" id="GO:0006508">
    <property type="term" value="P:proteolysis"/>
    <property type="evidence" value="ECO:0007669"/>
    <property type="project" value="InterPro"/>
</dbReference>
<dbReference type="Pfam" id="PF00561">
    <property type="entry name" value="Abhydrolase_1"/>
    <property type="match status" value="1"/>
</dbReference>
<dbReference type="AlphaFoldDB" id="A0A849W1A7"/>
<dbReference type="EMBL" id="JABUMX010000007">
    <property type="protein sequence ID" value="NTS33793.1"/>
    <property type="molecule type" value="Genomic_DNA"/>
</dbReference>
<feature type="domain" description="AB hydrolase-1" evidence="4">
    <location>
        <begin position="92"/>
        <end position="469"/>
    </location>
</feature>
<dbReference type="InterPro" id="IPR000073">
    <property type="entry name" value="AB_hydrolase_1"/>
</dbReference>
<protein>
    <recommendedName>
        <fullName evidence="1">Proline iminopeptidase</fullName>
    </recommendedName>
</protein>